<dbReference type="Proteomes" id="UP000322080">
    <property type="component" value="Unassembled WGS sequence"/>
</dbReference>
<evidence type="ECO:0000313" key="1">
    <source>
        <dbReference type="EMBL" id="TYB81465.1"/>
    </source>
</evidence>
<dbReference type="AlphaFoldDB" id="A0A5D0RL07"/>
<dbReference type="EMBL" id="VSIY01000006">
    <property type="protein sequence ID" value="TYB81465.1"/>
    <property type="molecule type" value="Genomic_DNA"/>
</dbReference>
<keyword evidence="2" id="KW-1185">Reference proteome</keyword>
<accession>A0A5D0RL07</accession>
<proteinExistence type="predicted"/>
<evidence type="ECO:0000313" key="2">
    <source>
        <dbReference type="Proteomes" id="UP000322080"/>
    </source>
</evidence>
<gene>
    <name evidence="1" type="ORF">FVF75_10190</name>
</gene>
<comment type="caution">
    <text evidence="1">The sequence shown here is derived from an EMBL/GenBank/DDBJ whole genome shotgun (WGS) entry which is preliminary data.</text>
</comment>
<reference evidence="1 2" key="1">
    <citation type="submission" date="2019-08" db="EMBL/GenBank/DDBJ databases">
        <title>Identification of a novel species of the genus Boseongicola.</title>
        <authorList>
            <person name="Zhang X.-Q."/>
        </authorList>
    </citation>
    <scope>NUCLEOTIDE SEQUENCE [LARGE SCALE GENOMIC DNA]</scope>
    <source>
        <strain evidence="1 2">HY14</strain>
    </source>
</reference>
<protein>
    <submittedName>
        <fullName evidence="1">Uncharacterized protein</fullName>
    </submittedName>
</protein>
<name>A0A5D0RL07_9RHOB</name>
<organism evidence="1 2">
    <name type="scientific">Maritimibacter fusiformis</name>
    <dbReference type="NCBI Taxonomy" id="2603819"/>
    <lineage>
        <taxon>Bacteria</taxon>
        <taxon>Pseudomonadati</taxon>
        <taxon>Pseudomonadota</taxon>
        <taxon>Alphaproteobacteria</taxon>
        <taxon>Rhodobacterales</taxon>
        <taxon>Roseobacteraceae</taxon>
        <taxon>Maritimibacter</taxon>
    </lineage>
</organism>
<sequence>MMNPRHFFRMAKWARRPPSSKQVKLVLGIIVVALVIFGLERLFGTPDWMILNDMPRGGRINR</sequence>